<protein>
    <recommendedName>
        <fullName evidence="2">PTM/DIR17-like Tudor domain-containing protein</fullName>
    </recommendedName>
</protein>
<reference evidence="3 4" key="1">
    <citation type="journal article" date="2010" name="Nature">
        <title>The Ectocarpus genome and the independent evolution of multicellularity in brown algae.</title>
        <authorList>
            <person name="Cock J.M."/>
            <person name="Sterck L."/>
            <person name="Rouze P."/>
            <person name="Scornet D."/>
            <person name="Allen A.E."/>
            <person name="Amoutzias G."/>
            <person name="Anthouard V."/>
            <person name="Artiguenave F."/>
            <person name="Aury J.M."/>
            <person name="Badger J.H."/>
            <person name="Beszteri B."/>
            <person name="Billiau K."/>
            <person name="Bonnet E."/>
            <person name="Bothwell J.H."/>
            <person name="Bowler C."/>
            <person name="Boyen C."/>
            <person name="Brownlee C."/>
            <person name="Carrano C.J."/>
            <person name="Charrier B."/>
            <person name="Cho G.Y."/>
            <person name="Coelho S.M."/>
            <person name="Collen J."/>
            <person name="Corre E."/>
            <person name="Da Silva C."/>
            <person name="Delage L."/>
            <person name="Delaroque N."/>
            <person name="Dittami S.M."/>
            <person name="Doulbeau S."/>
            <person name="Elias M."/>
            <person name="Farnham G."/>
            <person name="Gachon C.M."/>
            <person name="Gschloessl B."/>
            <person name="Heesch S."/>
            <person name="Jabbari K."/>
            <person name="Jubin C."/>
            <person name="Kawai H."/>
            <person name="Kimura K."/>
            <person name="Kloareg B."/>
            <person name="Kupper F.C."/>
            <person name="Lang D."/>
            <person name="Le Bail A."/>
            <person name="Leblanc C."/>
            <person name="Lerouge P."/>
            <person name="Lohr M."/>
            <person name="Lopez P.J."/>
            <person name="Martens C."/>
            <person name="Maumus F."/>
            <person name="Michel G."/>
            <person name="Miranda-Saavedra D."/>
            <person name="Morales J."/>
            <person name="Moreau H."/>
            <person name="Motomura T."/>
            <person name="Nagasato C."/>
            <person name="Napoli C.A."/>
            <person name="Nelson D.R."/>
            <person name="Nyvall-Collen P."/>
            <person name="Peters A.F."/>
            <person name="Pommier C."/>
            <person name="Potin P."/>
            <person name="Poulain J."/>
            <person name="Quesneville H."/>
            <person name="Read B."/>
            <person name="Rensing S.A."/>
            <person name="Ritter A."/>
            <person name="Rousvoal S."/>
            <person name="Samanta M."/>
            <person name="Samson G."/>
            <person name="Schroeder D.C."/>
            <person name="Segurens B."/>
            <person name="Strittmatter M."/>
            <person name="Tonon T."/>
            <person name="Tregear J.W."/>
            <person name="Valentin K."/>
            <person name="von Dassow P."/>
            <person name="Yamagishi T."/>
            <person name="Van de Peer Y."/>
            <person name="Wincker P."/>
        </authorList>
    </citation>
    <scope>NUCLEOTIDE SEQUENCE [LARGE SCALE GENOMIC DNA]</scope>
    <source>
        <strain evidence="4">Ec32 / CCAP1310/4</strain>
    </source>
</reference>
<dbReference type="Pfam" id="PF21743">
    <property type="entry name" value="PTM_DIR17_Tudor"/>
    <property type="match status" value="1"/>
</dbReference>
<name>D7FUE5_ECTSI</name>
<dbReference type="InParanoid" id="D7FUE5"/>
<accession>D7FUE5</accession>
<dbReference type="Proteomes" id="UP000002630">
    <property type="component" value="Linkage Group LG09"/>
</dbReference>
<organism evidence="3 4">
    <name type="scientific">Ectocarpus siliculosus</name>
    <name type="common">Brown alga</name>
    <name type="synonym">Conferva siliculosa</name>
    <dbReference type="NCBI Taxonomy" id="2880"/>
    <lineage>
        <taxon>Eukaryota</taxon>
        <taxon>Sar</taxon>
        <taxon>Stramenopiles</taxon>
        <taxon>Ochrophyta</taxon>
        <taxon>PX clade</taxon>
        <taxon>Phaeophyceae</taxon>
        <taxon>Ectocarpales</taxon>
        <taxon>Ectocarpaceae</taxon>
        <taxon>Ectocarpus</taxon>
    </lineage>
</organism>
<dbReference type="EMBL" id="FN648453">
    <property type="protein sequence ID" value="CBJ26215.1"/>
    <property type="molecule type" value="Genomic_DNA"/>
</dbReference>
<feature type="domain" description="PTM/DIR17-like Tudor" evidence="2">
    <location>
        <begin position="48"/>
        <end position="98"/>
    </location>
</feature>
<dbReference type="InterPro" id="IPR047365">
    <property type="entry name" value="Tudor_AtPTM-like"/>
</dbReference>
<evidence type="ECO:0000256" key="1">
    <source>
        <dbReference type="SAM" id="MobiDB-lite"/>
    </source>
</evidence>
<dbReference type="EMBL" id="FN649734">
    <property type="protein sequence ID" value="CBJ26215.1"/>
    <property type="molecule type" value="Genomic_DNA"/>
</dbReference>
<evidence type="ECO:0000313" key="3">
    <source>
        <dbReference type="EMBL" id="CBJ26215.1"/>
    </source>
</evidence>
<gene>
    <name evidence="3" type="ORF">Esi_0027_0095</name>
</gene>
<sequence length="257" mass="27855">MPEKTAGRGRTTASPKPGGAKGSATSVKKARYSAPSSGTPKNNAAAKGALVAKDFPGHGLYIGEVIKVNARAKVTGGTTWKVLYEDQDMEDLDQQEFQTCAKAYDVLQDRFAAAQEKRVTSKDFAQAGLDVSDGDEQPNSLVGVRVRKLFPLYDEEFDGTVSKHFPPQEDDSHGNLWLIKYDDGDAEHMNSEELDEAKVLYKKHYGLVKKRVKFPANPGGKGSSTGATVTLYGEQIPGSRVFATIAGYRNYKKASTA</sequence>
<proteinExistence type="predicted"/>
<evidence type="ECO:0000313" key="4">
    <source>
        <dbReference type="Proteomes" id="UP000002630"/>
    </source>
</evidence>
<feature type="region of interest" description="Disordered" evidence="1">
    <location>
        <begin position="1"/>
        <end position="43"/>
    </location>
</feature>
<keyword evidence="4" id="KW-1185">Reference proteome</keyword>
<dbReference type="AlphaFoldDB" id="D7FUE5"/>
<evidence type="ECO:0000259" key="2">
    <source>
        <dbReference type="Pfam" id="PF21743"/>
    </source>
</evidence>